<protein>
    <submittedName>
        <fullName evidence="8">Beta-ketoacyl synthase</fullName>
    </submittedName>
</protein>
<dbReference type="GO" id="GO:0031177">
    <property type="term" value="F:phosphopantetheine binding"/>
    <property type="evidence" value="ECO:0007669"/>
    <property type="project" value="InterPro"/>
</dbReference>
<dbReference type="GO" id="GO:0005886">
    <property type="term" value="C:plasma membrane"/>
    <property type="evidence" value="ECO:0007669"/>
    <property type="project" value="TreeGrafter"/>
</dbReference>
<dbReference type="SUPFAM" id="SSF53901">
    <property type="entry name" value="Thiolase-like"/>
    <property type="match status" value="1"/>
</dbReference>
<dbReference type="InterPro" id="IPR016035">
    <property type="entry name" value="Acyl_Trfase/lysoPLipase"/>
</dbReference>
<dbReference type="Pfam" id="PF02801">
    <property type="entry name" value="Ketoacyl-synt_C"/>
    <property type="match status" value="1"/>
</dbReference>
<gene>
    <name evidence="8" type="ORF">EJC51_01000</name>
</gene>
<dbReference type="GO" id="GO:0005737">
    <property type="term" value="C:cytoplasm"/>
    <property type="evidence" value="ECO:0007669"/>
    <property type="project" value="TreeGrafter"/>
</dbReference>
<dbReference type="AlphaFoldDB" id="A0A3Q9BUR5"/>
<dbReference type="PROSITE" id="PS00012">
    <property type="entry name" value="PHOSPHOPANTETHEINE"/>
    <property type="match status" value="1"/>
</dbReference>
<dbReference type="Proteomes" id="UP000280197">
    <property type="component" value="Chromosome"/>
</dbReference>
<dbReference type="InterPro" id="IPR009081">
    <property type="entry name" value="PP-bd_ACP"/>
</dbReference>
<dbReference type="InterPro" id="IPR006162">
    <property type="entry name" value="Ppantetheine_attach_site"/>
</dbReference>
<dbReference type="PROSITE" id="PS50075">
    <property type="entry name" value="CARRIER"/>
    <property type="match status" value="1"/>
</dbReference>
<dbReference type="InterPro" id="IPR036736">
    <property type="entry name" value="ACP-like_sf"/>
</dbReference>
<dbReference type="Gene3D" id="3.40.47.10">
    <property type="match status" value="1"/>
</dbReference>
<dbReference type="PROSITE" id="PS00606">
    <property type="entry name" value="KS3_1"/>
    <property type="match status" value="1"/>
</dbReference>
<dbReference type="KEGG" id="saqu:EJC51_01000"/>
<name>A0A3Q9BUR5_9ACTN</name>
<evidence type="ECO:0000256" key="3">
    <source>
        <dbReference type="ARBA" id="ARBA00022679"/>
    </source>
</evidence>
<dbReference type="PANTHER" id="PTHR43775:SF37">
    <property type="entry name" value="SI:DKEY-61P9.11"/>
    <property type="match status" value="1"/>
</dbReference>
<dbReference type="CDD" id="cd00833">
    <property type="entry name" value="PKS"/>
    <property type="match status" value="1"/>
</dbReference>
<dbReference type="Pfam" id="PF00550">
    <property type="entry name" value="PP-binding"/>
    <property type="match status" value="1"/>
</dbReference>
<dbReference type="GO" id="GO:0004315">
    <property type="term" value="F:3-oxoacyl-[acyl-carrier-protein] synthase activity"/>
    <property type="evidence" value="ECO:0007669"/>
    <property type="project" value="InterPro"/>
</dbReference>
<dbReference type="InterPro" id="IPR014031">
    <property type="entry name" value="Ketoacyl_synth_C"/>
</dbReference>
<keyword evidence="5" id="KW-0012">Acyltransferase</keyword>
<evidence type="ECO:0000256" key="2">
    <source>
        <dbReference type="ARBA" id="ARBA00022553"/>
    </source>
</evidence>
<proteinExistence type="predicted"/>
<keyword evidence="9" id="KW-1185">Reference proteome</keyword>
<reference evidence="8 9" key="1">
    <citation type="submission" date="2018-12" db="EMBL/GenBank/DDBJ databases">
        <authorList>
            <person name="Li K."/>
        </authorList>
    </citation>
    <scope>NUCLEOTIDE SEQUENCE [LARGE SCALE GENOMIC DNA]</scope>
    <source>
        <strain evidence="9">CR22</strain>
    </source>
</reference>
<dbReference type="PROSITE" id="PS52004">
    <property type="entry name" value="KS3_2"/>
    <property type="match status" value="1"/>
</dbReference>
<dbReference type="InterPro" id="IPR020841">
    <property type="entry name" value="PKS_Beta-ketoAc_synthase_dom"/>
</dbReference>
<evidence type="ECO:0000256" key="4">
    <source>
        <dbReference type="ARBA" id="ARBA00023194"/>
    </source>
</evidence>
<feature type="domain" description="Ketosynthase family 3 (KS3)" evidence="7">
    <location>
        <begin position="17"/>
        <end position="440"/>
    </location>
</feature>
<dbReference type="Pfam" id="PF00109">
    <property type="entry name" value="ketoacyl-synt"/>
    <property type="match status" value="1"/>
</dbReference>
<dbReference type="Gene3D" id="1.10.1200.10">
    <property type="entry name" value="ACP-like"/>
    <property type="match status" value="1"/>
</dbReference>
<dbReference type="GO" id="GO:0071770">
    <property type="term" value="P:DIM/DIP cell wall layer assembly"/>
    <property type="evidence" value="ECO:0007669"/>
    <property type="project" value="TreeGrafter"/>
</dbReference>
<dbReference type="GO" id="GO:0004312">
    <property type="term" value="F:fatty acid synthase activity"/>
    <property type="evidence" value="ECO:0007669"/>
    <property type="project" value="TreeGrafter"/>
</dbReference>
<dbReference type="Pfam" id="PF22621">
    <property type="entry name" value="CurL-like_PKS_C"/>
    <property type="match status" value="1"/>
</dbReference>
<keyword evidence="3" id="KW-0808">Transferase</keyword>
<dbReference type="Gene3D" id="3.30.70.3290">
    <property type="match status" value="1"/>
</dbReference>
<dbReference type="GO" id="GO:0006633">
    <property type="term" value="P:fatty acid biosynthetic process"/>
    <property type="evidence" value="ECO:0007669"/>
    <property type="project" value="InterPro"/>
</dbReference>
<organism evidence="8 9">
    <name type="scientific">Streptomyces aquilus</name>
    <dbReference type="NCBI Taxonomy" id="2548456"/>
    <lineage>
        <taxon>Bacteria</taxon>
        <taxon>Bacillati</taxon>
        <taxon>Actinomycetota</taxon>
        <taxon>Actinomycetes</taxon>
        <taxon>Kitasatosporales</taxon>
        <taxon>Streptomycetaceae</taxon>
        <taxon>Streptomyces</taxon>
    </lineage>
</organism>
<dbReference type="InterPro" id="IPR020806">
    <property type="entry name" value="PKS_PP-bd"/>
</dbReference>
<dbReference type="PANTHER" id="PTHR43775">
    <property type="entry name" value="FATTY ACID SYNTHASE"/>
    <property type="match status" value="1"/>
</dbReference>
<dbReference type="InterPro" id="IPR001227">
    <property type="entry name" value="Ac_transferase_dom_sf"/>
</dbReference>
<dbReference type="SMART" id="SM00823">
    <property type="entry name" value="PKS_PP"/>
    <property type="match status" value="1"/>
</dbReference>
<evidence type="ECO:0000259" key="7">
    <source>
        <dbReference type="PROSITE" id="PS52004"/>
    </source>
</evidence>
<evidence type="ECO:0000259" key="6">
    <source>
        <dbReference type="PROSITE" id="PS50075"/>
    </source>
</evidence>
<evidence type="ECO:0000256" key="1">
    <source>
        <dbReference type="ARBA" id="ARBA00022450"/>
    </source>
</evidence>
<feature type="domain" description="Carrier" evidence="6">
    <location>
        <begin position="734"/>
        <end position="810"/>
    </location>
</feature>
<keyword evidence="2" id="KW-0597">Phosphoprotein</keyword>
<keyword evidence="1" id="KW-0596">Phosphopantetheine</keyword>
<dbReference type="InterPro" id="IPR018201">
    <property type="entry name" value="Ketoacyl_synth_AS"/>
</dbReference>
<evidence type="ECO:0000256" key="5">
    <source>
        <dbReference type="ARBA" id="ARBA00023315"/>
    </source>
</evidence>
<accession>A0A3Q9BUR5</accession>
<dbReference type="InterPro" id="IPR014030">
    <property type="entry name" value="Ketoacyl_synth_N"/>
</dbReference>
<dbReference type="InterPro" id="IPR016039">
    <property type="entry name" value="Thiolase-like"/>
</dbReference>
<dbReference type="SUPFAM" id="SSF52151">
    <property type="entry name" value="FabD/lysophospholipase-like"/>
    <property type="match status" value="1"/>
</dbReference>
<dbReference type="PROSITE" id="PS51257">
    <property type="entry name" value="PROKAR_LIPOPROTEIN"/>
    <property type="match status" value="1"/>
</dbReference>
<dbReference type="SMART" id="SM00825">
    <property type="entry name" value="PKS_KS"/>
    <property type="match status" value="1"/>
</dbReference>
<evidence type="ECO:0000313" key="8">
    <source>
        <dbReference type="EMBL" id="AZP14857.1"/>
    </source>
</evidence>
<dbReference type="InterPro" id="IPR050091">
    <property type="entry name" value="PKS_NRPS_Biosynth_Enz"/>
</dbReference>
<dbReference type="Gene3D" id="1.10.1240.100">
    <property type="match status" value="1"/>
</dbReference>
<dbReference type="Gene3D" id="3.40.366.10">
    <property type="entry name" value="Malonyl-Coenzyme A Acyl Carrier Protein, domain 2"/>
    <property type="match status" value="2"/>
</dbReference>
<dbReference type="EMBL" id="CP034463">
    <property type="protein sequence ID" value="AZP14857.1"/>
    <property type="molecule type" value="Genomic_DNA"/>
</dbReference>
<sequence length="814" mass="86275">MSEVADRQDGGQQEDGGSFVAVIGLACRYPGASNPEEFWHNLVQGLETVTRFPCRPVPGPAGQADAGEYVPARGLLKDPEWFDAGYFGFSPREARIISPQHRIFLECAVEALEDAGCDPERFPGAVGVYAGSTDTSYANIVRSRRDELPLVTDMEILVGNAPDYLASRVAYKIGLRGPAVVVQAACATSLVAVHTAAQALLAGDCDVALAGGVAVHVPAKASPYIVGGILSQDGTCRAFDAEAGGTVGGDGVGIVVLKRLSEAIRDGDSIRAVLRGSAVNNDGANRIGYTAPSMEGQAAVIREAQLVSGVDAATVGYVEAHGTATPLGDPIEIAALTKAFRQDTDRRGFCQIGSVKTNIGHTDAAAGVAGLIKTVLTLQHGVIAPSLNFTAPNPHIDFEASPFVVATGTREWRTDEGIPRRAGVSSFGIGGTNAHVLLEQAPEPTPTALVQPWQLLVLSARTPAALDAMTDRLVAHLRAHAGELPLADVAWTLQTGRREHACRRFAVVRDADDAIRILSGLDPGRLVDYAERGPTRPVALVFPGTIDSSRTRDLRATQPVFLRAFEECLSVVGAEDVPAELDILATELALARLWQSWGVRPAAVAGSGAGAVVADVVAGVCTVEEAVRRTVTGATVELRTPRIPVLEQAPGPAEATDHLWMPVLPESGRQDALPALLDAAGRLWLAETTMRWEGLHAGVRQRRVPLPSYPFERQRYVVEPQPFVPPRTEVPATPSEGSVYQVVADLFAQTLGLEAVELDESFFDLGGDSLIATQLLSRARELFPTARLDAAVIYEAQTPAEFAELIDKQTAPAP</sequence>
<keyword evidence="4" id="KW-0045">Antibiotic biosynthesis</keyword>
<dbReference type="GO" id="GO:0017000">
    <property type="term" value="P:antibiotic biosynthetic process"/>
    <property type="evidence" value="ECO:0007669"/>
    <property type="project" value="UniProtKB-KW"/>
</dbReference>
<dbReference type="SUPFAM" id="SSF47336">
    <property type="entry name" value="ACP-like"/>
    <property type="match status" value="1"/>
</dbReference>
<evidence type="ECO:0000313" key="9">
    <source>
        <dbReference type="Proteomes" id="UP000280197"/>
    </source>
</evidence>